<dbReference type="InterPro" id="IPR036388">
    <property type="entry name" value="WH-like_DNA-bd_sf"/>
</dbReference>
<evidence type="ECO:0000256" key="13">
    <source>
        <dbReference type="ARBA" id="ARBA00023015"/>
    </source>
</evidence>
<keyword evidence="14 21" id="KW-0238">DNA-binding</keyword>
<evidence type="ECO:0000256" key="21">
    <source>
        <dbReference type="RuleBase" id="RU003796"/>
    </source>
</evidence>
<evidence type="ECO:0000256" key="4">
    <source>
        <dbReference type="ARBA" id="ARBA00009156"/>
    </source>
</evidence>
<feature type="compositionally biased region" description="Low complexity" evidence="22">
    <location>
        <begin position="940"/>
        <end position="954"/>
    </location>
</feature>
<evidence type="ECO:0000256" key="17">
    <source>
        <dbReference type="ARBA" id="ARBA00033026"/>
    </source>
</evidence>
<dbReference type="InterPro" id="IPR043129">
    <property type="entry name" value="ATPase_NBD"/>
</dbReference>
<dbReference type="FunFam" id="3.30.420.40:FF:000104">
    <property type="entry name" value="putative glycerol kinase 5"/>
    <property type="match status" value="1"/>
</dbReference>
<dbReference type="EC" id="2.7.1.30" evidence="6"/>
<keyword evidence="16 21" id="KW-0539">Nucleus</keyword>
<keyword evidence="8 20" id="KW-0808">Transferase</keyword>
<keyword evidence="13 21" id="KW-0805">Transcription regulation</keyword>
<dbReference type="InterPro" id="IPR036390">
    <property type="entry name" value="WH_DNA-bd_sf"/>
</dbReference>
<dbReference type="InterPro" id="IPR037241">
    <property type="entry name" value="E2F-DP_heterodim"/>
</dbReference>
<protein>
    <recommendedName>
        <fullName evidence="19">Glycerol kinase 5</fullName>
        <ecNumber evidence="6">2.7.1.30</ecNumber>
    </recommendedName>
    <alternativeName>
        <fullName evidence="17">ATP:glycerol 3-phosphotransferase 5</fullName>
    </alternativeName>
</protein>
<dbReference type="GO" id="GO:0004370">
    <property type="term" value="F:glycerol kinase activity"/>
    <property type="evidence" value="ECO:0007669"/>
    <property type="project" value="UniProtKB-EC"/>
</dbReference>
<evidence type="ECO:0000256" key="12">
    <source>
        <dbReference type="ARBA" id="ARBA00022840"/>
    </source>
</evidence>
<dbReference type="GO" id="GO:0006355">
    <property type="term" value="P:regulation of DNA-templated transcription"/>
    <property type="evidence" value="ECO:0007669"/>
    <property type="project" value="InterPro"/>
</dbReference>
<dbReference type="SUPFAM" id="SSF144074">
    <property type="entry name" value="E2F-DP heterodimerization region"/>
    <property type="match status" value="1"/>
</dbReference>
<dbReference type="GO" id="GO:0019563">
    <property type="term" value="P:glycerol catabolic process"/>
    <property type="evidence" value="ECO:0007669"/>
    <property type="project" value="UniProtKB-UniPathway"/>
</dbReference>
<evidence type="ECO:0000313" key="26">
    <source>
        <dbReference type="Proteomes" id="UP000289886"/>
    </source>
</evidence>
<evidence type="ECO:0000259" key="23">
    <source>
        <dbReference type="SMART" id="SM01138"/>
    </source>
</evidence>
<evidence type="ECO:0000256" key="14">
    <source>
        <dbReference type="ARBA" id="ARBA00023125"/>
    </source>
</evidence>
<dbReference type="SUPFAM" id="SSF46785">
    <property type="entry name" value="Winged helix' DNA-binding domain"/>
    <property type="match status" value="1"/>
</dbReference>
<dbReference type="GO" id="GO:0005524">
    <property type="term" value="F:ATP binding"/>
    <property type="evidence" value="ECO:0007669"/>
    <property type="project" value="UniProtKB-KW"/>
</dbReference>
<dbReference type="Gene3D" id="1.10.10.10">
    <property type="entry name" value="Winged helix-like DNA-binding domain superfamily/Winged helix DNA-binding domain"/>
    <property type="match status" value="1"/>
</dbReference>
<keyword evidence="7" id="KW-0963">Cytoplasm</keyword>
<evidence type="ECO:0000256" key="7">
    <source>
        <dbReference type="ARBA" id="ARBA00022490"/>
    </source>
</evidence>
<dbReference type="GO" id="GO:0005739">
    <property type="term" value="C:mitochondrion"/>
    <property type="evidence" value="ECO:0007669"/>
    <property type="project" value="TreeGrafter"/>
</dbReference>
<keyword evidence="11" id="KW-0319">Glycerol metabolism</keyword>
<dbReference type="GO" id="GO:0046167">
    <property type="term" value="P:glycerol-3-phosphate biosynthetic process"/>
    <property type="evidence" value="ECO:0007669"/>
    <property type="project" value="TreeGrafter"/>
</dbReference>
<dbReference type="Pfam" id="PF08781">
    <property type="entry name" value="DP"/>
    <property type="match status" value="1"/>
</dbReference>
<evidence type="ECO:0000256" key="10">
    <source>
        <dbReference type="ARBA" id="ARBA00022777"/>
    </source>
</evidence>
<dbReference type="InterPro" id="IPR018485">
    <property type="entry name" value="FGGY_C"/>
</dbReference>
<reference evidence="25 26" key="1">
    <citation type="submission" date="2019-01" db="EMBL/GenBank/DDBJ databases">
        <title>Draft Genome and Complete Hox-Cluster Characterization of the Sterlet Sturgeon (Acipenser ruthenus).</title>
        <authorList>
            <person name="Wei Q."/>
        </authorList>
    </citation>
    <scope>NUCLEOTIDE SEQUENCE [LARGE SCALE GENOMIC DNA]</scope>
    <source>
        <strain evidence="25">WHYD16114868_AA</strain>
        <tissue evidence="25">Blood</tissue>
    </source>
</reference>
<dbReference type="InterPro" id="IPR014889">
    <property type="entry name" value="Transc_factor_DP_C"/>
</dbReference>
<dbReference type="CDD" id="cd07793">
    <property type="entry name" value="ASKHA_NBD_FGGY_GK5-like"/>
    <property type="match status" value="1"/>
</dbReference>
<dbReference type="GO" id="GO:0006641">
    <property type="term" value="P:triglyceride metabolic process"/>
    <property type="evidence" value="ECO:0007669"/>
    <property type="project" value="TreeGrafter"/>
</dbReference>
<gene>
    <name evidence="25" type="ORF">EOD39_3282</name>
</gene>
<dbReference type="Pfam" id="PF02319">
    <property type="entry name" value="WHD_E2F_TDP"/>
    <property type="match status" value="1"/>
</dbReference>
<accession>A0A444UNW1</accession>
<dbReference type="InterPro" id="IPR003316">
    <property type="entry name" value="E2F_WHTH_DNA-bd_dom"/>
</dbReference>
<evidence type="ECO:0000256" key="15">
    <source>
        <dbReference type="ARBA" id="ARBA00023163"/>
    </source>
</evidence>
<dbReference type="PANTHER" id="PTHR10196:SF68">
    <property type="entry name" value="GLYCEROL KINASE 5-RELATED"/>
    <property type="match status" value="1"/>
</dbReference>
<evidence type="ECO:0000256" key="19">
    <source>
        <dbReference type="ARBA" id="ARBA00047192"/>
    </source>
</evidence>
<evidence type="ECO:0000256" key="18">
    <source>
        <dbReference type="ARBA" id="ARBA00045165"/>
    </source>
</evidence>
<feature type="domain" description="E2F/DP family winged-helix DNA-binding" evidence="24">
    <location>
        <begin position="660"/>
        <end position="741"/>
    </location>
</feature>
<evidence type="ECO:0000256" key="20">
    <source>
        <dbReference type="RuleBase" id="RU003733"/>
    </source>
</evidence>
<dbReference type="SUPFAM" id="SSF53067">
    <property type="entry name" value="Actin-like ATPase domain"/>
    <property type="match status" value="2"/>
</dbReference>
<keyword evidence="9" id="KW-0547">Nucleotide-binding</keyword>
<evidence type="ECO:0000256" key="1">
    <source>
        <dbReference type="ARBA" id="ARBA00004123"/>
    </source>
</evidence>
<dbReference type="GO" id="GO:0005667">
    <property type="term" value="C:transcription regulator complex"/>
    <property type="evidence" value="ECO:0007669"/>
    <property type="project" value="InterPro"/>
</dbReference>
<dbReference type="FunFam" id="1.20.140.80:FF:000001">
    <property type="entry name" value="Transcription factor"/>
    <property type="match status" value="1"/>
</dbReference>
<comment type="function">
    <text evidence="18">Skin-specific kinase that plays a key role in glycerol metabolism, catalyzing its phosphorylation to produce sn-glycerol 3-phosphate. Involved in skin-specific regulation of sterol regulatory element-binding protein (SREBP) processing and lipid biosynthesis.</text>
</comment>
<proteinExistence type="inferred from homology"/>
<dbReference type="InterPro" id="IPR018483">
    <property type="entry name" value="Carb_kinase_FGGY_CS"/>
</dbReference>
<evidence type="ECO:0000256" key="8">
    <source>
        <dbReference type="ARBA" id="ARBA00022679"/>
    </source>
</evidence>
<dbReference type="InterPro" id="IPR037444">
    <property type="entry name" value="GK5"/>
</dbReference>
<comment type="similarity">
    <text evidence="4 20">Belongs to the FGGY kinase family.</text>
</comment>
<evidence type="ECO:0000256" key="3">
    <source>
        <dbReference type="ARBA" id="ARBA00005190"/>
    </source>
</evidence>
<evidence type="ECO:0000313" key="25">
    <source>
        <dbReference type="EMBL" id="RXM36847.1"/>
    </source>
</evidence>
<dbReference type="FunFam" id="3.30.420.40:FF:000102">
    <property type="entry name" value="Putative glycerol kinase 5"/>
    <property type="match status" value="1"/>
</dbReference>
<evidence type="ECO:0000256" key="2">
    <source>
        <dbReference type="ARBA" id="ARBA00004496"/>
    </source>
</evidence>
<dbReference type="SMART" id="SM01372">
    <property type="entry name" value="E2F_TDP"/>
    <property type="match status" value="1"/>
</dbReference>
<dbReference type="Proteomes" id="UP000289886">
    <property type="component" value="Unassembled WGS sequence"/>
</dbReference>
<dbReference type="EMBL" id="SCEB01214168">
    <property type="protein sequence ID" value="RXM36847.1"/>
    <property type="molecule type" value="Genomic_DNA"/>
</dbReference>
<dbReference type="Gene3D" id="3.30.420.40">
    <property type="match status" value="2"/>
</dbReference>
<dbReference type="UniPathway" id="UPA00618">
    <property type="reaction ID" value="UER00672"/>
</dbReference>
<feature type="domain" description="Transcription factor DP C-terminal" evidence="23">
    <location>
        <begin position="748"/>
        <end position="892"/>
    </location>
</feature>
<evidence type="ECO:0000259" key="24">
    <source>
        <dbReference type="SMART" id="SM01372"/>
    </source>
</evidence>
<evidence type="ECO:0000256" key="5">
    <source>
        <dbReference type="ARBA" id="ARBA00010940"/>
    </source>
</evidence>
<dbReference type="Gene3D" id="1.20.140.80">
    <property type="entry name" value="Transcription factor DP"/>
    <property type="match status" value="1"/>
</dbReference>
<keyword evidence="10 20" id="KW-0418">Kinase</keyword>
<dbReference type="InterPro" id="IPR018484">
    <property type="entry name" value="FGGY_N"/>
</dbReference>
<name>A0A444UNW1_ACIRT</name>
<keyword evidence="26" id="KW-1185">Reference proteome</keyword>
<keyword evidence="12" id="KW-0067">ATP-binding</keyword>
<comment type="subcellular location">
    <subcellularLocation>
        <location evidence="2">Cytoplasm</location>
    </subcellularLocation>
    <subcellularLocation>
        <location evidence="1 21">Nucleus</location>
    </subcellularLocation>
</comment>
<sequence>MGSPRNGFMKDLYILSVDVGTTSIRGHVYDKEANIKGSSSEKISLLYPNPGWVELDPEELWLQFVAVAKAAVQAAGLQMKQITALGISTQRATFTTWSRKTGKPFHNFITWQDRRASELVTSWNNSFTMKALHGSSKVLHFITRRKQFLAASIITFSTQHVTFRLAWALQNLKKVQEAAEEGNCCFGTIDTWLLYKLTKGAVHATDYSNASATGIFDSYQMCWSGILCSLISLPLSIFPTVENTSHKFGSTDTSIFGVPIPIMSLVADQQAAMFGECCFNTGDVKITMGTGTFININTGNKPHTSISGLYPVVGWKIGQEVVYLAEGNAADTGTAIKWAQGLDLFSDAAETEAMANSVPDADGVCFVPSFSGLQAPLNDPHACASFMGLKPSTTKSHLVRAILESIAFRNKQLYEIMSEETNIPVTNIRVDGGVCNNSFVMQLTADLFNRKINRPRHFDMSSLGAAFIAGLGIGFWSSKEELKCLGCTEKVFYPQNVWKNYKPVIDHWEKALTRSMHWSSDNFLLAVSTVSVAAARCFQVGIANINGDLKAFLDQNQNLARSNISVVAVPVSSNLYSSAKITLAPINVNVGPQMIISTPQRVQNSGNILIGSPYTPNSAMVTQSHITEASGWVPGVRKRTHEFIESDFSDSKRMKKVGEKNGKGLRHFSMKVCEKVQKKGTTTYNEVADELVAEFTNSSSLLAADSVYDQKNIRRRVYDALNVLMAMNIISKEKKEIKWIGLPTNSAQECQNLELEKQKRMERIKQKRSQLQELILQQIAFKNLVQRNQRSEEQNQSPPPQNSLIQLPFILLNTSVRTVIDCSISSDKCEYLFNFDNTFEIHDDIEVLKRMGMSFGLESGKCSSENLKIAKSLVPKSLESYVTGMTAGPSWLNHDQFTGNSEPTLTALVTGSTASTAHISSNPELCANTEVALTTGQCLTRSSRQSSSTTTSHYSESRGETPCSFNDDDDVEDEDEDEDSSSPE</sequence>
<dbReference type="AlphaFoldDB" id="A0A444UNW1"/>
<evidence type="ECO:0000256" key="9">
    <source>
        <dbReference type="ARBA" id="ARBA00022741"/>
    </source>
</evidence>
<dbReference type="PROSITE" id="PS00445">
    <property type="entry name" value="FGGY_KINASES_2"/>
    <property type="match status" value="1"/>
</dbReference>
<comment type="caution">
    <text evidence="25">The sequence shown here is derived from an EMBL/GenBank/DDBJ whole genome shotgun (WGS) entry which is preliminary data.</text>
</comment>
<comment type="similarity">
    <text evidence="5 21">Belongs to the E2F/DP family.</text>
</comment>
<dbReference type="FunFam" id="1.10.10.10:FF:000047">
    <property type="entry name" value="Transcription factor"/>
    <property type="match status" value="1"/>
</dbReference>
<feature type="region of interest" description="Disordered" evidence="22">
    <location>
        <begin position="939"/>
        <end position="984"/>
    </location>
</feature>
<dbReference type="PANTHER" id="PTHR10196">
    <property type="entry name" value="SUGAR KINASE"/>
    <property type="match status" value="1"/>
</dbReference>
<evidence type="ECO:0000256" key="16">
    <source>
        <dbReference type="ARBA" id="ARBA00023242"/>
    </source>
</evidence>
<dbReference type="CDD" id="cd14458">
    <property type="entry name" value="DP_DD"/>
    <property type="match status" value="1"/>
</dbReference>
<evidence type="ECO:0000256" key="22">
    <source>
        <dbReference type="SAM" id="MobiDB-lite"/>
    </source>
</evidence>
<dbReference type="Pfam" id="PF00370">
    <property type="entry name" value="FGGY_N"/>
    <property type="match status" value="1"/>
</dbReference>
<dbReference type="GO" id="GO:0003677">
    <property type="term" value="F:DNA binding"/>
    <property type="evidence" value="ECO:0007669"/>
    <property type="project" value="UniProtKB-KW"/>
</dbReference>
<comment type="pathway">
    <text evidence="3">Polyol metabolism; glycerol degradation via glycerol kinase pathway; sn-glycerol 3-phosphate from glycerol: step 1/1.</text>
</comment>
<dbReference type="GO" id="GO:0005634">
    <property type="term" value="C:nucleus"/>
    <property type="evidence" value="ECO:0007669"/>
    <property type="project" value="UniProtKB-SubCell"/>
</dbReference>
<organism evidence="25 26">
    <name type="scientific">Acipenser ruthenus</name>
    <name type="common">Sterlet sturgeon</name>
    <dbReference type="NCBI Taxonomy" id="7906"/>
    <lineage>
        <taxon>Eukaryota</taxon>
        <taxon>Metazoa</taxon>
        <taxon>Chordata</taxon>
        <taxon>Craniata</taxon>
        <taxon>Vertebrata</taxon>
        <taxon>Euteleostomi</taxon>
        <taxon>Actinopterygii</taxon>
        <taxon>Chondrostei</taxon>
        <taxon>Acipenseriformes</taxon>
        <taxon>Acipenseridae</taxon>
        <taxon>Acipenser</taxon>
    </lineage>
</organism>
<evidence type="ECO:0000256" key="6">
    <source>
        <dbReference type="ARBA" id="ARBA00012099"/>
    </source>
</evidence>
<feature type="compositionally biased region" description="Acidic residues" evidence="22">
    <location>
        <begin position="966"/>
        <end position="984"/>
    </location>
</feature>
<keyword evidence="15 21" id="KW-0804">Transcription</keyword>
<dbReference type="InterPro" id="IPR038168">
    <property type="entry name" value="TF_DP_C_sf"/>
</dbReference>
<dbReference type="Pfam" id="PF02782">
    <property type="entry name" value="FGGY_C"/>
    <property type="match status" value="1"/>
</dbReference>
<evidence type="ECO:0000256" key="11">
    <source>
        <dbReference type="ARBA" id="ARBA00022798"/>
    </source>
</evidence>
<dbReference type="SMART" id="SM01138">
    <property type="entry name" value="DP"/>
    <property type="match status" value="1"/>
</dbReference>